<reference evidence="1 2" key="1">
    <citation type="submission" date="2019-09" db="EMBL/GenBank/DDBJ databases">
        <authorList>
            <person name="Chandra G."/>
            <person name="Truman W A."/>
        </authorList>
    </citation>
    <scope>NUCLEOTIDE SEQUENCE [LARGE SCALE GENOMIC DNA]</scope>
    <source>
        <strain evidence="1">PS631</strain>
    </source>
</reference>
<dbReference type="RefSeq" id="WP_150570482.1">
    <property type="nucleotide sequence ID" value="NZ_CABVHF010000008.1"/>
</dbReference>
<sequence length="524" mass="59673">MKEPRQKRESQKISIYSIKKPSEFDVDSIIRKGFLKVFEGENKVVLLLKDKKATPSWSKQLNKEFGISEVSNVSNSFMLLQSRGSELYAVCGGYAFKYLKDLYHDDFGLEVAVRLITDADSITSFHQRALSGAVKQLYYSVKGYNPNFDTENYSRMLRFVEGESKFEGRKYKVSGRSSLVIRTERGLRQIEDVIADIEDVLSGEPKIKFPKTFKQVSDLALKARLDADFTSELAEFLRVPGGETTISLELDDFIKQNSCENFKANFNGKSIVLSSLDIDELKDKLHSKIDAANLDADNLLKINFTAKNEDGESILEREPIEKICVYEQSVDGQSFIRLGGRWLEILDDIQSYIDEEIHLIEVRRGILPDWNKQVHKEEGEYNDFAAREKGFLCTDADFVYLKGGQNKLELADMFDKASKTFYHVKNTWGSKSSYFFSQASVAIETFKKSALFRENIRKKWPDEFPATFKLGKSIVVIAFAIAEDKHAGFPGNLSYFTKLSLVNNINKMIQCNVQVVLTPIKLIA</sequence>
<evidence type="ECO:0008006" key="3">
    <source>
        <dbReference type="Google" id="ProtNLM"/>
    </source>
</evidence>
<accession>A0A5E6T799</accession>
<dbReference type="Pfam" id="PF19614">
    <property type="entry name" value="DUF6119"/>
    <property type="match status" value="1"/>
</dbReference>
<dbReference type="NCBIfam" id="TIGR04141">
    <property type="entry name" value="TIGR04141 family sporadically distributed protein"/>
    <property type="match status" value="1"/>
</dbReference>
<evidence type="ECO:0000313" key="1">
    <source>
        <dbReference type="EMBL" id="VVM89066.1"/>
    </source>
</evidence>
<dbReference type="InterPro" id="IPR026487">
    <property type="entry name" value="CHP04141"/>
</dbReference>
<dbReference type="Proteomes" id="UP000399692">
    <property type="component" value="Unassembled WGS sequence"/>
</dbReference>
<dbReference type="AlphaFoldDB" id="A0A5E6T799"/>
<organism evidence="1 2">
    <name type="scientific">Pseudomonas fluorescens</name>
    <dbReference type="NCBI Taxonomy" id="294"/>
    <lineage>
        <taxon>Bacteria</taxon>
        <taxon>Pseudomonadati</taxon>
        <taxon>Pseudomonadota</taxon>
        <taxon>Gammaproteobacteria</taxon>
        <taxon>Pseudomonadales</taxon>
        <taxon>Pseudomonadaceae</taxon>
        <taxon>Pseudomonas</taxon>
    </lineage>
</organism>
<dbReference type="EMBL" id="CABVHF010000008">
    <property type="protein sequence ID" value="VVM89066.1"/>
    <property type="molecule type" value="Genomic_DNA"/>
</dbReference>
<protein>
    <recommendedName>
        <fullName evidence="3">Sporadically distributed protein, TIGR04141 family</fullName>
    </recommendedName>
</protein>
<dbReference type="OrthoDB" id="6401683at2"/>
<evidence type="ECO:0000313" key="2">
    <source>
        <dbReference type="Proteomes" id="UP000399692"/>
    </source>
</evidence>
<proteinExistence type="predicted"/>
<gene>
    <name evidence="1" type="ORF">PS631_02743</name>
</gene>
<name>A0A5E6T799_PSEFL</name>